<dbReference type="EC" id="2.5.1.16" evidence="5"/>
<dbReference type="PROSITE" id="PS51006">
    <property type="entry name" value="PABS_2"/>
    <property type="match status" value="1"/>
</dbReference>
<sequence>MSAPRFLPILLAFCMFSTGASGLVNEYVLATITTYILGNSIENFSMVIACMMLMMGVSGFVQNKMSDKNLLQKFIAVEVLMAILGGFAPLAIYAAFGYLEHNFQLVHYFFVLSIGFLIGFEIPLVMRIIEQHKIKLKTNLTIVYAMDYVGAFIGAVIWVKFLLKNFPLTEISFIVAGFNFTVATLTIIYFLRRRIIDKPLLHLVVLAITAALLIFGFMQNRDISNLLEQRFYDDPIVYKETTRYQHIVITHNKALNDTRLYINGNAQFSSVDEKRYHDLLVHPLMAASPNVEHVLILGGGDGLALREVNKYSYIKSVTLVDLDPEMIKLASNHETLVKLNNDAFRHANVVTEQLNINDQSQKKGVYLSEPYTGDQEESQWVAAVNVYNIDADQFLRQANQSQLATKQSNQQWDAVFIDLPDPSSIELSKLYSKQFYLTLRKHLTPDAFVAIQSTSPYHAKPAFLAIGTTLEAAGYSVLPYRQNIPSFGDWGFYLAWTHQESPEQLQQRLKNLEQFNVVTDFITPELLSASFAFGKDELSVETPCINTLMQPCLLHHYIEKSWINE</sequence>
<feature type="transmembrane region" description="Helical" evidence="5">
    <location>
        <begin position="141"/>
        <end position="159"/>
    </location>
</feature>
<dbReference type="InterPro" id="IPR029063">
    <property type="entry name" value="SAM-dependent_MTases_sf"/>
</dbReference>
<reference evidence="8 9" key="1">
    <citation type="submission" date="2018-05" db="EMBL/GenBank/DDBJ databases">
        <title>Genomic Encyclopedia of Type Strains, Phase IV (KMG-IV): sequencing the most valuable type-strain genomes for metagenomic binning, comparative biology and taxonomic classification.</title>
        <authorList>
            <person name="Goeker M."/>
        </authorList>
    </citation>
    <scope>NUCLEOTIDE SEQUENCE [LARGE SCALE GENOMIC DNA]</scope>
    <source>
        <strain evidence="8 9">DSM 25350</strain>
    </source>
</reference>
<dbReference type="PROSITE" id="PS01330">
    <property type="entry name" value="PABS_1"/>
    <property type="match status" value="1"/>
</dbReference>
<dbReference type="PANTHER" id="PTHR43317:SF1">
    <property type="entry name" value="THERMOSPERMINE SYNTHASE ACAULIS5"/>
    <property type="match status" value="1"/>
</dbReference>
<evidence type="ECO:0000313" key="9">
    <source>
        <dbReference type="Proteomes" id="UP000245790"/>
    </source>
</evidence>
<dbReference type="Proteomes" id="UP000245790">
    <property type="component" value="Unassembled WGS sequence"/>
</dbReference>
<dbReference type="HAMAP" id="MF_00198">
    <property type="entry name" value="Spermidine_synth"/>
    <property type="match status" value="1"/>
</dbReference>
<feature type="binding site" evidence="5">
    <location>
        <position position="245"/>
    </location>
    <ligand>
        <name>S-methyl-5'-thioadenosine</name>
        <dbReference type="ChEBI" id="CHEBI:17509"/>
    </ligand>
</feature>
<feature type="active site" description="Proton acceptor" evidence="5 6">
    <location>
        <position position="418"/>
    </location>
</feature>
<evidence type="ECO:0000259" key="7">
    <source>
        <dbReference type="PROSITE" id="PS51006"/>
    </source>
</evidence>
<dbReference type="Pfam" id="PF01564">
    <property type="entry name" value="Spermine_synth"/>
    <property type="match status" value="2"/>
</dbReference>
<feature type="transmembrane region" description="Helical" evidence="5">
    <location>
        <begin position="171"/>
        <end position="191"/>
    </location>
</feature>
<dbReference type="Gene3D" id="1.20.1250.20">
    <property type="entry name" value="MFS general substrate transporter like domains"/>
    <property type="match status" value="1"/>
</dbReference>
<comment type="function">
    <text evidence="5">Catalyzes the irreversible transfer of a propylamine group from the amino donor S-adenosylmethioninamine (decarboxy-AdoMet) to putrescine (1,4-diaminobutane) to yield spermidine.</text>
</comment>
<dbReference type="InterPro" id="IPR030374">
    <property type="entry name" value="PABS"/>
</dbReference>
<proteinExistence type="inferred from homology"/>
<comment type="subunit">
    <text evidence="5">Homodimer or homotetramer.</text>
</comment>
<keyword evidence="4 5" id="KW-0620">Polyamine biosynthesis</keyword>
<comment type="similarity">
    <text evidence="1 5">Belongs to the spermidine/spermine synthase family.</text>
</comment>
<dbReference type="InterPro" id="IPR036259">
    <property type="entry name" value="MFS_trans_sf"/>
</dbReference>
<dbReference type="RefSeq" id="WP_245411492.1">
    <property type="nucleotide sequence ID" value="NZ_QGGU01000019.1"/>
</dbReference>
<feature type="binding site" evidence="5">
    <location>
        <position position="277"/>
    </location>
    <ligand>
        <name>spermidine</name>
        <dbReference type="ChEBI" id="CHEBI:57834"/>
    </ligand>
</feature>
<feature type="transmembrane region" description="Helical" evidence="5">
    <location>
        <begin position="74"/>
        <end position="99"/>
    </location>
</feature>
<feature type="domain" description="PABS" evidence="7">
    <location>
        <begin position="211"/>
        <end position="497"/>
    </location>
</feature>
<comment type="caution">
    <text evidence="8">The sequence shown here is derived from an EMBL/GenBank/DDBJ whole genome shotgun (WGS) entry which is preliminary data.</text>
</comment>
<comment type="catalytic activity">
    <reaction evidence="5">
        <text>S-adenosyl 3-(methylsulfanyl)propylamine + putrescine = S-methyl-5'-thioadenosine + spermidine + H(+)</text>
        <dbReference type="Rhea" id="RHEA:12721"/>
        <dbReference type="ChEBI" id="CHEBI:15378"/>
        <dbReference type="ChEBI" id="CHEBI:17509"/>
        <dbReference type="ChEBI" id="CHEBI:57443"/>
        <dbReference type="ChEBI" id="CHEBI:57834"/>
        <dbReference type="ChEBI" id="CHEBI:326268"/>
        <dbReference type="EC" id="2.5.1.16"/>
    </reaction>
</comment>
<dbReference type="CDD" id="cd02440">
    <property type="entry name" value="AdoMet_MTases"/>
    <property type="match status" value="1"/>
</dbReference>
<evidence type="ECO:0000256" key="6">
    <source>
        <dbReference type="PROSITE-ProRule" id="PRU00354"/>
    </source>
</evidence>
<keyword evidence="5" id="KW-1133">Transmembrane helix</keyword>
<dbReference type="AlphaFoldDB" id="A0A316F8F8"/>
<keyword evidence="5" id="KW-0812">Transmembrane</keyword>
<comment type="caution">
    <text evidence="5">Lacks conserved residue(s) required for the propagation of feature annotation.</text>
</comment>
<comment type="subcellular location">
    <subcellularLocation>
        <location evidence="5">Cell membrane</location>
        <topology evidence="5">Multi-pass membrane protein</topology>
    </subcellularLocation>
</comment>
<keyword evidence="5" id="KW-1003">Cell membrane</keyword>
<evidence type="ECO:0000256" key="2">
    <source>
        <dbReference type="ARBA" id="ARBA00022679"/>
    </source>
</evidence>
<name>A0A316F8F8_9GAMM</name>
<dbReference type="SUPFAM" id="SSF53335">
    <property type="entry name" value="S-adenosyl-L-methionine-dependent methyltransferases"/>
    <property type="match status" value="1"/>
</dbReference>
<evidence type="ECO:0000256" key="5">
    <source>
        <dbReference type="HAMAP-Rule" id="MF_00198"/>
    </source>
</evidence>
<dbReference type="PANTHER" id="PTHR43317">
    <property type="entry name" value="THERMOSPERMINE SYNTHASE ACAULIS5"/>
    <property type="match status" value="1"/>
</dbReference>
<keyword evidence="9" id="KW-1185">Reference proteome</keyword>
<dbReference type="GO" id="GO:0010487">
    <property type="term" value="F:thermospermine synthase activity"/>
    <property type="evidence" value="ECO:0007669"/>
    <property type="project" value="UniProtKB-ARBA"/>
</dbReference>
<evidence type="ECO:0000313" key="8">
    <source>
        <dbReference type="EMBL" id="PWK42178.1"/>
    </source>
</evidence>
<comment type="pathway">
    <text evidence="5">Amine and polyamine biosynthesis; spermidine biosynthesis; spermidine from putrescine: step 1/1.</text>
</comment>
<evidence type="ECO:0000256" key="3">
    <source>
        <dbReference type="ARBA" id="ARBA00023066"/>
    </source>
</evidence>
<feature type="binding site" evidence="5">
    <location>
        <position position="301"/>
    </location>
    <ligand>
        <name>spermidine</name>
        <dbReference type="ChEBI" id="CHEBI:57834"/>
    </ligand>
</feature>
<dbReference type="InterPro" id="IPR030373">
    <property type="entry name" value="PABS_CS"/>
</dbReference>
<feature type="transmembrane region" description="Helical" evidence="5">
    <location>
        <begin position="105"/>
        <end position="129"/>
    </location>
</feature>
<feature type="transmembrane region" description="Helical" evidence="5">
    <location>
        <begin position="44"/>
        <end position="62"/>
    </location>
</feature>
<gene>
    <name evidence="5" type="primary">speE</name>
    <name evidence="8" type="ORF">C8D97_11911</name>
</gene>
<keyword evidence="2 5" id="KW-0808">Transferase</keyword>
<protein>
    <recommendedName>
        <fullName evidence="5">Polyamine aminopropyltransferase</fullName>
    </recommendedName>
    <alternativeName>
        <fullName evidence="5">Putrescine aminopropyltransferase</fullName>
        <shortName evidence="5">PAPT</shortName>
    </alternativeName>
    <alternativeName>
        <fullName evidence="5">Spermidine synthase</fullName>
        <shortName evidence="5">SPDS</shortName>
        <shortName evidence="5">SPDSY</shortName>
        <ecNumber evidence="5">2.5.1.16</ecNumber>
    </alternativeName>
</protein>
<accession>A0A316F8F8</accession>
<organism evidence="8 9">
    <name type="scientific">Pleionea mediterranea</name>
    <dbReference type="NCBI Taxonomy" id="523701"/>
    <lineage>
        <taxon>Bacteria</taxon>
        <taxon>Pseudomonadati</taxon>
        <taxon>Pseudomonadota</taxon>
        <taxon>Gammaproteobacteria</taxon>
        <taxon>Oceanospirillales</taxon>
        <taxon>Pleioneaceae</taxon>
        <taxon>Pleionea</taxon>
    </lineage>
</organism>
<evidence type="ECO:0000256" key="4">
    <source>
        <dbReference type="ARBA" id="ARBA00023115"/>
    </source>
</evidence>
<dbReference type="UniPathway" id="UPA00248">
    <property type="reaction ID" value="UER00314"/>
</dbReference>
<keyword evidence="3 5" id="KW-0745">Spermidine biosynthesis</keyword>
<feature type="binding site" evidence="5">
    <location>
        <position position="321"/>
    </location>
    <ligand>
        <name>S-methyl-5'-thioadenosine</name>
        <dbReference type="ChEBI" id="CHEBI:17509"/>
    </ligand>
</feature>
<feature type="transmembrane region" description="Helical" evidence="5">
    <location>
        <begin position="200"/>
        <end position="218"/>
    </location>
</feature>
<dbReference type="Gene3D" id="3.40.50.150">
    <property type="entry name" value="Vaccinia Virus protein VP39"/>
    <property type="match status" value="1"/>
</dbReference>
<keyword evidence="5" id="KW-0472">Membrane</keyword>
<dbReference type="GO" id="GO:0008295">
    <property type="term" value="P:spermidine biosynthetic process"/>
    <property type="evidence" value="ECO:0007669"/>
    <property type="project" value="UniProtKB-UniRule"/>
</dbReference>
<dbReference type="InterPro" id="IPR001045">
    <property type="entry name" value="Spermi_synthase"/>
</dbReference>
<dbReference type="GO" id="GO:0005886">
    <property type="term" value="C:plasma membrane"/>
    <property type="evidence" value="ECO:0007669"/>
    <property type="project" value="UniProtKB-SubCell"/>
</dbReference>
<dbReference type="NCBIfam" id="NF002956">
    <property type="entry name" value="PRK03612.1"/>
    <property type="match status" value="1"/>
</dbReference>
<evidence type="ECO:0000256" key="1">
    <source>
        <dbReference type="ARBA" id="ARBA00007867"/>
    </source>
</evidence>
<dbReference type="GO" id="GO:0004766">
    <property type="term" value="F:spermidine synthase activity"/>
    <property type="evidence" value="ECO:0007669"/>
    <property type="project" value="UniProtKB-UniRule"/>
</dbReference>
<dbReference type="EMBL" id="QGGU01000019">
    <property type="protein sequence ID" value="PWK42178.1"/>
    <property type="molecule type" value="Genomic_DNA"/>
</dbReference>
<feature type="binding site" evidence="5">
    <location>
        <begin position="390"/>
        <end position="391"/>
    </location>
    <ligand>
        <name>S-methyl-5'-thioadenosine</name>
        <dbReference type="ChEBI" id="CHEBI:17509"/>
    </ligand>
</feature>